<dbReference type="Gene3D" id="2.80.10.50">
    <property type="match status" value="1"/>
</dbReference>
<name>A0A2P2PJ57_RHIMU</name>
<evidence type="ECO:0000313" key="2">
    <source>
        <dbReference type="EMBL" id="MBX54808.1"/>
    </source>
</evidence>
<feature type="compositionally biased region" description="Pro residues" evidence="1">
    <location>
        <begin position="27"/>
        <end position="37"/>
    </location>
</feature>
<dbReference type="AlphaFoldDB" id="A0A2P2PJ57"/>
<accession>A0A2P2PJ57</accession>
<dbReference type="SUPFAM" id="SSF50370">
    <property type="entry name" value="Ricin B-like lectins"/>
    <property type="match status" value="1"/>
</dbReference>
<evidence type="ECO:0000256" key="1">
    <source>
        <dbReference type="SAM" id="MobiDB-lite"/>
    </source>
</evidence>
<sequence>MEFPRGHHSEIHHHHHSEEEEERREYYPPPATNPPPPYHREPEFEAPPPPRPPPSSQYYQDSGFAPHPPSHPKPYYQETEYAYPRPPPPPPATAEVIHVSHEQTETHHHSFRPHLPDFIHHHSASGGIDLSSKPTAKVYCKAEPTFHLTIRDGKVILAPADPYDKFQNWYKDEKYSTRVKDEEGCPSFALVNKATGEAMKHSIGDSHPVQLIPYNSDVFDESILWTESRDLGDGYRAVRMVNNVHLNVDAFHGDKHSGGVHEGTIIVLWKWNKGDNQQWKIIPN</sequence>
<organism evidence="2">
    <name type="scientific">Rhizophora mucronata</name>
    <name type="common">Asiatic mangrove</name>
    <dbReference type="NCBI Taxonomy" id="61149"/>
    <lineage>
        <taxon>Eukaryota</taxon>
        <taxon>Viridiplantae</taxon>
        <taxon>Streptophyta</taxon>
        <taxon>Embryophyta</taxon>
        <taxon>Tracheophyta</taxon>
        <taxon>Spermatophyta</taxon>
        <taxon>Magnoliopsida</taxon>
        <taxon>eudicotyledons</taxon>
        <taxon>Gunneridae</taxon>
        <taxon>Pentapetalae</taxon>
        <taxon>rosids</taxon>
        <taxon>fabids</taxon>
        <taxon>Malpighiales</taxon>
        <taxon>Rhizophoraceae</taxon>
        <taxon>Rhizophora</taxon>
    </lineage>
</organism>
<dbReference type="PANTHER" id="PTHR31257">
    <property type="entry name" value="RICIN B-LIKE LECTIN EULS3"/>
    <property type="match status" value="1"/>
</dbReference>
<dbReference type="EMBL" id="GGEC01074324">
    <property type="protein sequence ID" value="MBX54808.1"/>
    <property type="molecule type" value="Transcribed_RNA"/>
</dbReference>
<dbReference type="InterPro" id="IPR040249">
    <property type="entry name" value="Ricin_B-like_lectin_EULS3-like"/>
</dbReference>
<dbReference type="CDD" id="cd23431">
    <property type="entry name" value="beta-trefoil_Ricin_AtEULS3-like"/>
    <property type="match status" value="1"/>
</dbReference>
<protein>
    <submittedName>
        <fullName evidence="2">Uncharacterized protein MANES_08G147900</fullName>
    </submittedName>
</protein>
<feature type="region of interest" description="Disordered" evidence="1">
    <location>
        <begin position="1"/>
        <end position="94"/>
    </location>
</feature>
<reference evidence="2" key="1">
    <citation type="submission" date="2018-02" db="EMBL/GenBank/DDBJ databases">
        <title>Rhizophora mucronata_Transcriptome.</title>
        <authorList>
            <person name="Meera S.P."/>
            <person name="Sreeshan A."/>
            <person name="Augustine A."/>
        </authorList>
    </citation>
    <scope>NUCLEOTIDE SEQUENCE</scope>
    <source>
        <tissue evidence="2">Leaf</tissue>
    </source>
</reference>
<feature type="compositionally biased region" description="Pro residues" evidence="1">
    <location>
        <begin position="45"/>
        <end position="55"/>
    </location>
</feature>
<proteinExistence type="predicted"/>
<dbReference type="InterPro" id="IPR035992">
    <property type="entry name" value="Ricin_B-like_lectins"/>
</dbReference>
<dbReference type="PANTHER" id="PTHR31257:SF2">
    <property type="entry name" value="RICIN B-LIKE LECTIN EULS3"/>
    <property type="match status" value="1"/>
</dbReference>